<dbReference type="EMBL" id="BMYM01000001">
    <property type="protein sequence ID" value="GHD31097.1"/>
    <property type="molecule type" value="Genomic_DNA"/>
</dbReference>
<keyword evidence="2" id="KW-1185">Reference proteome</keyword>
<reference evidence="1" key="1">
    <citation type="journal article" date="2014" name="Int. J. Syst. Evol. Microbiol.">
        <title>Complete genome sequence of Corynebacterium casei LMG S-19264T (=DSM 44701T), isolated from a smear-ripened cheese.</title>
        <authorList>
            <consortium name="US DOE Joint Genome Institute (JGI-PGF)"/>
            <person name="Walter F."/>
            <person name="Albersmeier A."/>
            <person name="Kalinowski J."/>
            <person name="Ruckert C."/>
        </authorList>
    </citation>
    <scope>NUCLEOTIDE SEQUENCE</scope>
    <source>
        <strain evidence="1">KCTC 23430</strain>
    </source>
</reference>
<gene>
    <name evidence="1" type="ORF">GCM10007053_13780</name>
</gene>
<evidence type="ECO:0000313" key="2">
    <source>
        <dbReference type="Proteomes" id="UP000644693"/>
    </source>
</evidence>
<dbReference type="SUPFAM" id="SSF53756">
    <property type="entry name" value="UDP-Glycosyltransferase/glycogen phosphorylase"/>
    <property type="match status" value="1"/>
</dbReference>
<dbReference type="AlphaFoldDB" id="A0A919CJQ2"/>
<organism evidence="1 2">
    <name type="scientific">Parahalioglobus pacificus</name>
    <dbReference type="NCBI Taxonomy" id="930806"/>
    <lineage>
        <taxon>Bacteria</taxon>
        <taxon>Pseudomonadati</taxon>
        <taxon>Pseudomonadota</taxon>
        <taxon>Gammaproteobacteria</taxon>
        <taxon>Cellvibrionales</taxon>
        <taxon>Halieaceae</taxon>
        <taxon>Parahalioglobus</taxon>
    </lineage>
</organism>
<proteinExistence type="predicted"/>
<name>A0A919CJQ2_9GAMM</name>
<accession>A0A919CJQ2</accession>
<evidence type="ECO:0000313" key="1">
    <source>
        <dbReference type="EMBL" id="GHD31097.1"/>
    </source>
</evidence>
<comment type="caution">
    <text evidence="1">The sequence shown here is derived from an EMBL/GenBank/DDBJ whole genome shotgun (WGS) entry which is preliminary data.</text>
</comment>
<dbReference type="Pfam" id="PF13692">
    <property type="entry name" value="Glyco_trans_1_4"/>
    <property type="match status" value="1"/>
</dbReference>
<dbReference type="Proteomes" id="UP000644693">
    <property type="component" value="Unassembled WGS sequence"/>
</dbReference>
<protein>
    <submittedName>
        <fullName evidence="1">Uncharacterized protein</fullName>
    </submittedName>
</protein>
<reference evidence="1" key="2">
    <citation type="submission" date="2020-09" db="EMBL/GenBank/DDBJ databases">
        <authorList>
            <person name="Sun Q."/>
            <person name="Kim S."/>
        </authorList>
    </citation>
    <scope>NUCLEOTIDE SEQUENCE</scope>
    <source>
        <strain evidence="1">KCTC 23430</strain>
    </source>
</reference>
<dbReference type="Gene3D" id="3.40.50.2000">
    <property type="entry name" value="Glycogen Phosphorylase B"/>
    <property type="match status" value="1"/>
</dbReference>
<sequence>MKQAQRVLFITPQAPASGGNACSMKSLEALALFSQHYPVTLACPARSDREPQALKDTLGLEGIIWAKPDAAVQADEVAQRLNAMIAPDTTNRFSEALARQVTNVAADFDIIVIDHFYAFFYQPAEFTGTTIYHAHAAHFADIQAQPDCAGLEEKVVNGLRKRELDACAGVDHVFATANDALRLADAGVPFGKLQSSLLGSHIDTRKSDAIDFNRTKAQLLYVGYLGDADNVRSLMWFIREVLPQLRESMPRLPLHLVGKDPDLQLLTLGMSDPNIHFHRSMEEAEMAGESFRVSIDPLLYERVVDTKLINNLARGTPTVTTVAGVARLRGEAPDTVVAAQSSGDMAAHIRTLLTDKSAWRKLAVANREFARSRLHVHDLMYRLRAQLSQQGAVGAA</sequence>
<dbReference type="RefSeq" id="WP_189476583.1">
    <property type="nucleotide sequence ID" value="NZ_BMYM01000001.1"/>
</dbReference>